<evidence type="ECO:0000259" key="4">
    <source>
        <dbReference type="SMART" id="SM00382"/>
    </source>
</evidence>
<evidence type="ECO:0000256" key="1">
    <source>
        <dbReference type="ARBA" id="ARBA00022741"/>
    </source>
</evidence>
<dbReference type="Pfam" id="PF13604">
    <property type="entry name" value="AAA_30"/>
    <property type="match status" value="1"/>
</dbReference>
<keyword evidence="3" id="KW-0413">Isomerase</keyword>
<reference evidence="5 6" key="1">
    <citation type="journal article" date="2011" name="PLoS Pathog.">
        <title>Dynamic evolution of pathogenicity revealed by sequencing and comparative genomics of 19 Pseudomonas syringae isolates.</title>
        <authorList>
            <person name="Baltrus D.A."/>
            <person name="Nishimura M.T."/>
            <person name="Romanchuk A."/>
            <person name="Chang J.H."/>
            <person name="Mukhtar M.S."/>
            <person name="Cherkis K."/>
            <person name="Roach J."/>
            <person name="Grant S.R."/>
            <person name="Jones C.D."/>
            <person name="Dangl J.L."/>
        </authorList>
    </citation>
    <scope>NUCLEOTIDE SEQUENCE [LARGE SCALE GENOMIC DNA]</scope>
    <source>
        <strain evidence="5 6">M301315</strain>
    </source>
</reference>
<dbReference type="Pfam" id="PF14520">
    <property type="entry name" value="HHH_5"/>
    <property type="match status" value="1"/>
</dbReference>
<name>A0AAD0V9U6_PSEAV</name>
<comment type="similarity">
    <text evidence="3">Belongs to the RecD family. RecD2 subfamily.</text>
</comment>
<keyword evidence="3 5" id="KW-0347">Helicase</keyword>
<dbReference type="HAMAP" id="MF_01488">
    <property type="entry name" value="RecD2"/>
    <property type="match status" value="1"/>
</dbReference>
<dbReference type="CDD" id="cd18809">
    <property type="entry name" value="SF1_C_RecD"/>
    <property type="match status" value="1"/>
</dbReference>
<feature type="binding site" evidence="3">
    <location>
        <begin position="360"/>
        <end position="364"/>
    </location>
    <ligand>
        <name>ATP</name>
        <dbReference type="ChEBI" id="CHEBI:30616"/>
    </ligand>
</feature>
<dbReference type="GO" id="GO:0005524">
    <property type="term" value="F:ATP binding"/>
    <property type="evidence" value="ECO:0007669"/>
    <property type="project" value="UniProtKB-UniRule"/>
</dbReference>
<evidence type="ECO:0000313" key="5">
    <source>
        <dbReference type="EMBL" id="AXH60037.1"/>
    </source>
</evidence>
<dbReference type="CDD" id="cd17933">
    <property type="entry name" value="DEXSc_RecD-like"/>
    <property type="match status" value="1"/>
</dbReference>
<dbReference type="AlphaFoldDB" id="A0AAD0V9U6"/>
<dbReference type="Gene3D" id="1.10.150.20">
    <property type="entry name" value="5' to 3' exonuclease, C-terminal subdomain"/>
    <property type="match status" value="1"/>
</dbReference>
<dbReference type="Pfam" id="PF14490">
    <property type="entry name" value="HHH_RecD2"/>
    <property type="match status" value="1"/>
</dbReference>
<keyword evidence="3" id="KW-0238">DNA-binding</keyword>
<comment type="catalytic activity">
    <reaction evidence="3">
        <text>ATP + H2O = ADP + phosphate + H(+)</text>
        <dbReference type="Rhea" id="RHEA:13065"/>
        <dbReference type="ChEBI" id="CHEBI:15377"/>
        <dbReference type="ChEBI" id="CHEBI:15378"/>
        <dbReference type="ChEBI" id="CHEBI:30616"/>
        <dbReference type="ChEBI" id="CHEBI:43474"/>
        <dbReference type="ChEBI" id="CHEBI:456216"/>
        <dbReference type="EC" id="5.6.2.3"/>
    </reaction>
</comment>
<dbReference type="PANTHER" id="PTHR43788">
    <property type="entry name" value="DNA2/NAM7 HELICASE FAMILY MEMBER"/>
    <property type="match status" value="1"/>
</dbReference>
<dbReference type="EMBL" id="CP031226">
    <property type="protein sequence ID" value="AXH60037.1"/>
    <property type="molecule type" value="Genomic_DNA"/>
</dbReference>
<evidence type="ECO:0000313" key="6">
    <source>
        <dbReference type="Proteomes" id="UP000006426"/>
    </source>
</evidence>
<dbReference type="Pfam" id="PF18335">
    <property type="entry name" value="SH3_13"/>
    <property type="match status" value="1"/>
</dbReference>
<dbReference type="InterPro" id="IPR050534">
    <property type="entry name" value="Coronavir_polyprotein_1ab"/>
</dbReference>
<dbReference type="Gene3D" id="2.30.30.940">
    <property type="match status" value="1"/>
</dbReference>
<dbReference type="Gene3D" id="1.10.10.2220">
    <property type="match status" value="1"/>
</dbReference>
<keyword evidence="3" id="KW-0378">Hydrolase</keyword>
<dbReference type="GO" id="GO:0009338">
    <property type="term" value="C:exodeoxyribonuclease V complex"/>
    <property type="evidence" value="ECO:0007669"/>
    <property type="project" value="TreeGrafter"/>
</dbReference>
<dbReference type="InterPro" id="IPR006345">
    <property type="entry name" value="RecD2"/>
</dbReference>
<dbReference type="Pfam" id="PF13538">
    <property type="entry name" value="UvrD_C_2"/>
    <property type="match status" value="1"/>
</dbReference>
<dbReference type="GO" id="GO:0043139">
    <property type="term" value="F:5'-3' DNA helicase activity"/>
    <property type="evidence" value="ECO:0007669"/>
    <property type="project" value="UniProtKB-UniRule"/>
</dbReference>
<dbReference type="NCBIfam" id="TIGR01448">
    <property type="entry name" value="recD_rel"/>
    <property type="match status" value="1"/>
</dbReference>
<dbReference type="SUPFAM" id="SSF47781">
    <property type="entry name" value="RuvA domain 2-like"/>
    <property type="match status" value="1"/>
</dbReference>
<dbReference type="InterPro" id="IPR010994">
    <property type="entry name" value="RuvA_2-like"/>
</dbReference>
<keyword evidence="5" id="KW-0614">Plasmid</keyword>
<geneLocation type="plasmid" evidence="6">
    <name>pmppla107</name>
</geneLocation>
<dbReference type="RefSeq" id="WP_054068245.1">
    <property type="nucleotide sequence ID" value="NZ_CP031226.1"/>
</dbReference>
<gene>
    <name evidence="3" type="primary">recD2</name>
    <name evidence="5" type="ORF">PLA107_032950</name>
</gene>
<dbReference type="Gene3D" id="3.40.50.300">
    <property type="entry name" value="P-loop containing nucleotide triphosphate hydrolases"/>
    <property type="match status" value="2"/>
</dbReference>
<dbReference type="PANTHER" id="PTHR43788:SF6">
    <property type="entry name" value="DNA HELICASE B"/>
    <property type="match status" value="1"/>
</dbReference>
<dbReference type="EC" id="5.6.2.3" evidence="3"/>
<evidence type="ECO:0000256" key="2">
    <source>
        <dbReference type="ARBA" id="ARBA00022840"/>
    </source>
</evidence>
<feature type="domain" description="AAA+ ATPase" evidence="4">
    <location>
        <begin position="349"/>
        <end position="501"/>
    </location>
</feature>
<dbReference type="InterPro" id="IPR041451">
    <property type="entry name" value="RecD2_SH13"/>
</dbReference>
<accession>A0AAD0V9U6</accession>
<dbReference type="InterPro" id="IPR027417">
    <property type="entry name" value="P-loop_NTPase"/>
</dbReference>
<dbReference type="GO" id="GO:0017116">
    <property type="term" value="F:single-stranded DNA helicase activity"/>
    <property type="evidence" value="ECO:0007669"/>
    <property type="project" value="TreeGrafter"/>
</dbReference>
<dbReference type="SMART" id="SM00382">
    <property type="entry name" value="AAA"/>
    <property type="match status" value="1"/>
</dbReference>
<sequence length="750" mass="83501">METLSGVISHVIYNKGDGFIIFRLENSTGGGIVLGDDVGLYEGDLVNCEGRWEDRKPNPNANRFDPNVDKRQFRAKSIVPDIPTTVEAILAYIAAGRVKGVSIKLATRLVNTFGLDTLNIIENHPEHLKKVPGFGPAKIEALVEGLKNDLGMRAVHLFLHNFGLGRRHIKLIVDALGISAVEQIKANPYQLYFLVKGVGFKMVDHIAEQVGVAEDDPYRVMIALLTGMDQGVNGAGDTCFTEQELCLQTWKILSKTSRPLGEESIRPAVELLKDSNLVTTDTIDGQLYIFPKEMYFAEKQIVKDLYRLHTGIGHFLDEASVTQAIEYAEKNLAITLSTMQREAVTTSLSNPLSIITGGPGTGKTTIMKVLLLASEVLFRQKADATLLCAPTGKASKRLSQSSQMPAMTLHKALAFSPEDGEFHYNEENQFPQSLVIIDEASMVDTSLAAAFFQAVRTGARVVIVGDYDQIPSVGPGKVLRDLIESEQIPTTRLDKIFRQAEKSLIKSNAHMIRTGQMIKKPEKGEESDFWFIPSPTSDDIASKVEGLMARLSKHYGYDPFEDIQVLTPMRKGSAGVYALNRRLQKLLNPNVGTGLRCHQDGEEIEYCLADKVMHIKNNNQLGVMNGETGRVVLVDIKDRKVTVEYEGRRVVYEFLMLEELRLAYAYTIHKSQGSEYPCIIMVVSTDHRHMLNRNLYYTGLTRGKTTALMVGQIRAIEIALTREATESRRTALNHYIREMWARLGRNKVAA</sequence>
<comment type="function">
    <text evidence="3">DNA-dependent ATPase and ATP-dependent 5'-3' DNA helicase. Has no activity on blunt DNA or DNA with 3'-overhangs, requires at least 10 bases of 5'-ssDNA for helicase activity.</text>
</comment>
<proteinExistence type="inferred from homology"/>
<dbReference type="GO" id="GO:0003677">
    <property type="term" value="F:DNA binding"/>
    <property type="evidence" value="ECO:0007669"/>
    <property type="project" value="UniProtKB-UniRule"/>
</dbReference>
<dbReference type="InterPro" id="IPR003593">
    <property type="entry name" value="AAA+_ATPase"/>
</dbReference>
<dbReference type="GO" id="GO:0006310">
    <property type="term" value="P:DNA recombination"/>
    <property type="evidence" value="ECO:0007669"/>
    <property type="project" value="InterPro"/>
</dbReference>
<dbReference type="InterPro" id="IPR027785">
    <property type="entry name" value="UvrD-like_helicase_C"/>
</dbReference>
<dbReference type="GO" id="GO:0016787">
    <property type="term" value="F:hydrolase activity"/>
    <property type="evidence" value="ECO:0007669"/>
    <property type="project" value="UniProtKB-KW"/>
</dbReference>
<protein>
    <recommendedName>
        <fullName evidence="3">ATP-dependent RecD2 DNA helicase</fullName>
        <ecNumber evidence="3">5.6.2.3</ecNumber>
    </recommendedName>
    <alternativeName>
        <fullName evidence="3">DNA 5'-3' helicase subunit RecD2</fullName>
    </alternativeName>
</protein>
<dbReference type="Proteomes" id="UP000006426">
    <property type="component" value="Plasmid pmppla107"/>
</dbReference>
<evidence type="ECO:0000256" key="3">
    <source>
        <dbReference type="HAMAP-Rule" id="MF_01488"/>
    </source>
</evidence>
<keyword evidence="2 3" id="KW-0067">ATP-binding</keyword>
<keyword evidence="1 3" id="KW-0547">Nucleotide-binding</keyword>
<dbReference type="InterPro" id="IPR029493">
    <property type="entry name" value="RecD2-like_HHH"/>
</dbReference>
<dbReference type="SUPFAM" id="SSF52540">
    <property type="entry name" value="P-loop containing nucleoside triphosphate hydrolases"/>
    <property type="match status" value="1"/>
</dbReference>
<organism evidence="5 6">
    <name type="scientific">Pseudomonas amygdali pv. lachrymans str. M301315</name>
    <dbReference type="NCBI Taxonomy" id="629260"/>
    <lineage>
        <taxon>Bacteria</taxon>
        <taxon>Pseudomonadati</taxon>
        <taxon>Pseudomonadota</taxon>
        <taxon>Gammaproteobacteria</taxon>
        <taxon>Pseudomonadales</taxon>
        <taxon>Pseudomonadaceae</taxon>
        <taxon>Pseudomonas</taxon>
        <taxon>Pseudomonas amygdali</taxon>
    </lineage>
</organism>